<accession>I0HIP8</accession>
<protein>
    <submittedName>
        <fullName evidence="2">Uncharacterized protein</fullName>
    </submittedName>
</protein>
<dbReference type="Proteomes" id="UP000007882">
    <property type="component" value="Chromosome"/>
</dbReference>
<feature type="region of interest" description="Disordered" evidence="1">
    <location>
        <begin position="93"/>
        <end position="142"/>
    </location>
</feature>
<dbReference type="KEGG" id="ams:AMIS_76650"/>
<proteinExistence type="predicted"/>
<name>I0HIP8_ACTM4</name>
<evidence type="ECO:0000256" key="1">
    <source>
        <dbReference type="SAM" id="MobiDB-lite"/>
    </source>
</evidence>
<dbReference type="PATRIC" id="fig|512565.3.peg.7678"/>
<gene>
    <name evidence="2" type="ordered locus">AMIS_76650</name>
</gene>
<dbReference type="HOGENOM" id="CLU_1657097_0_0_11"/>
<sequence>MIAGLPFAVATGWALGAPEPRPAAIGATGETSAVDGLGTAPASALPDRGTTGGYRADPPRASAAPVTAAPTTAPTAGPAVTMTVTVVTSVPPPVVTSSTSAPQLTAPPVPTPTQVTDPPSPTTTSAPPASATPDVSASPSSASAFRLFRERLAHRWYPG</sequence>
<keyword evidence="3" id="KW-1185">Reference proteome</keyword>
<feature type="region of interest" description="Disordered" evidence="1">
    <location>
        <begin position="17"/>
        <end position="76"/>
    </location>
</feature>
<dbReference type="AlphaFoldDB" id="I0HIP8"/>
<organism evidence="2 3">
    <name type="scientific">Actinoplanes missouriensis (strain ATCC 14538 / DSM 43046 / CBS 188.64 / JCM 3121 / NBRC 102363 / NCIMB 12654 / NRRL B-3342 / UNCC 431)</name>
    <dbReference type="NCBI Taxonomy" id="512565"/>
    <lineage>
        <taxon>Bacteria</taxon>
        <taxon>Bacillati</taxon>
        <taxon>Actinomycetota</taxon>
        <taxon>Actinomycetes</taxon>
        <taxon>Micromonosporales</taxon>
        <taxon>Micromonosporaceae</taxon>
        <taxon>Actinoplanes</taxon>
    </lineage>
</organism>
<feature type="compositionally biased region" description="Low complexity" evidence="1">
    <location>
        <begin position="93"/>
        <end position="104"/>
    </location>
</feature>
<dbReference type="STRING" id="512565.AMIS_76650"/>
<dbReference type="RefSeq" id="WP_014447768.1">
    <property type="nucleotide sequence ID" value="NC_017093.1"/>
</dbReference>
<feature type="compositionally biased region" description="Low complexity" evidence="1">
    <location>
        <begin position="112"/>
        <end position="142"/>
    </location>
</feature>
<reference evidence="2 3" key="1">
    <citation type="submission" date="2012-02" db="EMBL/GenBank/DDBJ databases">
        <title>Complete genome sequence of Actinoplanes missouriensis 431 (= NBRC 102363).</title>
        <authorList>
            <person name="Ohnishi Y."/>
            <person name="Ishikawa J."/>
            <person name="Sekine M."/>
            <person name="Hosoyama A."/>
            <person name="Harada T."/>
            <person name="Narita H."/>
            <person name="Hata T."/>
            <person name="Konno Y."/>
            <person name="Tutikane K."/>
            <person name="Fujita N."/>
            <person name="Horinouchi S."/>
            <person name="Hayakawa M."/>
        </authorList>
    </citation>
    <scope>NUCLEOTIDE SEQUENCE [LARGE SCALE GENOMIC DNA]</scope>
    <source>
        <strain evidence="3">ATCC 14538 / DSM 43046 / CBS 188.64 / JCM 3121 / NBRC 102363 / NCIMB 12654 / NRRL B-3342 / UNCC 431</strain>
    </source>
</reference>
<feature type="compositionally biased region" description="Low complexity" evidence="1">
    <location>
        <begin position="59"/>
        <end position="76"/>
    </location>
</feature>
<evidence type="ECO:0000313" key="3">
    <source>
        <dbReference type="Proteomes" id="UP000007882"/>
    </source>
</evidence>
<dbReference type="EMBL" id="AP012319">
    <property type="protein sequence ID" value="BAL92885.1"/>
    <property type="molecule type" value="Genomic_DNA"/>
</dbReference>
<evidence type="ECO:0000313" key="2">
    <source>
        <dbReference type="EMBL" id="BAL92885.1"/>
    </source>
</evidence>